<dbReference type="Gene3D" id="1.10.443.10">
    <property type="entry name" value="Intergrase catalytic core"/>
    <property type="match status" value="1"/>
</dbReference>
<dbReference type="STRING" id="456900.A0A151K285"/>
<gene>
    <name evidence="2" type="ORF">ALC62_00129</name>
</gene>
<organism evidence="2 3">
    <name type="scientific">Cyphomyrmex costatus</name>
    <dbReference type="NCBI Taxonomy" id="456900"/>
    <lineage>
        <taxon>Eukaryota</taxon>
        <taxon>Metazoa</taxon>
        <taxon>Ecdysozoa</taxon>
        <taxon>Arthropoda</taxon>
        <taxon>Hexapoda</taxon>
        <taxon>Insecta</taxon>
        <taxon>Pterygota</taxon>
        <taxon>Neoptera</taxon>
        <taxon>Endopterygota</taxon>
        <taxon>Hymenoptera</taxon>
        <taxon>Apocrita</taxon>
        <taxon>Aculeata</taxon>
        <taxon>Formicoidea</taxon>
        <taxon>Formicidae</taxon>
        <taxon>Myrmicinae</taxon>
        <taxon>Cyphomyrmex</taxon>
    </lineage>
</organism>
<dbReference type="AlphaFoldDB" id="A0A151K285"/>
<dbReference type="GO" id="GO:0003677">
    <property type="term" value="F:DNA binding"/>
    <property type="evidence" value="ECO:0007669"/>
    <property type="project" value="InterPro"/>
</dbReference>
<proteinExistence type="predicted"/>
<evidence type="ECO:0000313" key="3">
    <source>
        <dbReference type="Proteomes" id="UP000078542"/>
    </source>
</evidence>
<evidence type="ECO:0000313" key="2">
    <source>
        <dbReference type="EMBL" id="KYN50101.1"/>
    </source>
</evidence>
<dbReference type="Proteomes" id="UP000078542">
    <property type="component" value="Unassembled WGS sequence"/>
</dbReference>
<keyword evidence="3" id="KW-1185">Reference proteome</keyword>
<dbReference type="InterPro" id="IPR013762">
    <property type="entry name" value="Integrase-like_cat_sf"/>
</dbReference>
<dbReference type="GO" id="GO:0006310">
    <property type="term" value="P:DNA recombination"/>
    <property type="evidence" value="ECO:0007669"/>
    <property type="project" value="InterPro"/>
</dbReference>
<protein>
    <submittedName>
        <fullName evidence="2">Uncharacterized protein</fullName>
    </submittedName>
</protein>
<dbReference type="PANTHER" id="PTHR33480:SF1">
    <property type="entry name" value="TYR RECOMBINASE DOMAIN-CONTAINING PROTEIN"/>
    <property type="match status" value="1"/>
</dbReference>
<sequence>DMIRNYLRLLGRFKLAIKKMNIQISDFASIFHPRYYDDVIKAVKICANYNSELQVFQTPYNATTLGTMFKKCARIQSAECIKREDLDGKKAVDNFMVLFDNDYPVTINKKVTEDCANRRRKKQIVLPSKSDIKKLYNYAHKLCEEAMKILHKKFDLKAWKQLTQGTLILVQMFNRRRAGEIERLSIENYQNQETIDNVLNPDIFENISEESQQQAKQFVRIIMRGKLGRTVPVLLHTFLISYIDVLLKYRSDAEVNKNNKYVFAVPRICSPKKSYIRACSVMRKFAIDCGASLPNTLRGTMLRKHLATYTALQRVDENQVSDLAKFMGHHEQIHKDVYRVPNGLIDMTEVSRLLQAAIGNEDNNNDNNEENFNNENVTEDTSSNDDDSYESNNIKIINDKPQPPRKKRCIRTLNYDDDSDDEILNNSTYRSRSLSQKSIKRIKWTEMEKEVIKKKFGDIYKLPKLPSLNECRTLIYQNRCLKKRTPEQLKSWIDNQRKSNFRKQTHT</sequence>
<accession>A0A151K285</accession>
<name>A0A151K285_9HYME</name>
<feature type="non-terminal residue" evidence="2">
    <location>
        <position position="1"/>
    </location>
</feature>
<evidence type="ECO:0000256" key="1">
    <source>
        <dbReference type="SAM" id="MobiDB-lite"/>
    </source>
</evidence>
<dbReference type="PANTHER" id="PTHR33480">
    <property type="entry name" value="SET DOMAIN-CONTAINING PROTEIN-RELATED"/>
    <property type="match status" value="1"/>
</dbReference>
<feature type="compositionally biased region" description="Low complexity" evidence="1">
    <location>
        <begin position="370"/>
        <end position="381"/>
    </location>
</feature>
<dbReference type="EMBL" id="LKEX01009508">
    <property type="protein sequence ID" value="KYN50101.1"/>
    <property type="molecule type" value="Genomic_DNA"/>
</dbReference>
<reference evidence="2 3" key="1">
    <citation type="submission" date="2016-03" db="EMBL/GenBank/DDBJ databases">
        <title>Cyphomyrmex costatus WGS genome.</title>
        <authorList>
            <person name="Nygaard S."/>
            <person name="Hu H."/>
            <person name="Boomsma J."/>
            <person name="Zhang G."/>
        </authorList>
    </citation>
    <scope>NUCLEOTIDE SEQUENCE [LARGE SCALE GENOMIC DNA]</scope>
    <source>
        <strain evidence="2">MS0001</strain>
        <tissue evidence="2">Whole body</tissue>
    </source>
</reference>
<comment type="caution">
    <text evidence="2">The sequence shown here is derived from an EMBL/GenBank/DDBJ whole genome shotgun (WGS) entry which is preliminary data.</text>
</comment>
<dbReference type="GO" id="GO:0015074">
    <property type="term" value="P:DNA integration"/>
    <property type="evidence" value="ECO:0007669"/>
    <property type="project" value="InterPro"/>
</dbReference>
<feature type="region of interest" description="Disordered" evidence="1">
    <location>
        <begin position="360"/>
        <end position="407"/>
    </location>
</feature>